<evidence type="ECO:0000313" key="2">
    <source>
        <dbReference type="Proteomes" id="UP000199475"/>
    </source>
</evidence>
<reference evidence="1 2" key="1">
    <citation type="submission" date="2016-10" db="EMBL/GenBank/DDBJ databases">
        <authorList>
            <person name="de Groot N.N."/>
        </authorList>
    </citation>
    <scope>NUCLEOTIDE SEQUENCE [LARGE SCALE GENOMIC DNA]</scope>
    <source>
        <strain evidence="1 2">CGMCC 1.9159</strain>
    </source>
</reference>
<accession>A0A1G9K2L9</accession>
<evidence type="ECO:0000313" key="1">
    <source>
        <dbReference type="EMBL" id="SDL43605.1"/>
    </source>
</evidence>
<dbReference type="Proteomes" id="UP000199475">
    <property type="component" value="Unassembled WGS sequence"/>
</dbReference>
<sequence length="375" mass="41039">MTGNRGLDLALSVAENARYKVRSTAENGEEVIYSLAFLSRRLVVLLGGAAEGSGWCWIGVEVGVFPLSGELIDAIDSHSRSSFQRLHGALHDGQATLQLRHRVRGDELSVSSFQRVVRDLQTNASVLFNHAHWRRVAQLPIDADSPSWPAQLSISEQFTAQWKQILRRAGHRTDLNVGAEGRLGCEPATGHEVLAISRDGWFQSSAAPWPSPEFTSLSDCAALLGAVKTPEFSALRDSGGVVQACGAIGGLTYVMEDEANLERAFAVVVGNATSPSVFDLVARYFGVARKMNGPLRTESFSDSRWRRPLLVQASASEERIRVYTRIDSGEMVMDASISHAATALLKQPDSSEATGRLSLELDEWYTRALDRTQRE</sequence>
<dbReference type="AlphaFoldDB" id="A0A1G9K2L9"/>
<name>A0A1G9K2L9_9ACTN</name>
<dbReference type="STRING" id="686624.SAMN04488242_1589"/>
<protein>
    <submittedName>
        <fullName evidence="1">Uncharacterized protein</fullName>
    </submittedName>
</protein>
<gene>
    <name evidence="1" type="ORF">SAMN04488242_1589</name>
</gene>
<organism evidence="1 2">
    <name type="scientific">Tessaracoccus oleiagri</name>
    <dbReference type="NCBI Taxonomy" id="686624"/>
    <lineage>
        <taxon>Bacteria</taxon>
        <taxon>Bacillati</taxon>
        <taxon>Actinomycetota</taxon>
        <taxon>Actinomycetes</taxon>
        <taxon>Propionibacteriales</taxon>
        <taxon>Propionibacteriaceae</taxon>
        <taxon>Tessaracoccus</taxon>
    </lineage>
</organism>
<proteinExistence type="predicted"/>
<keyword evidence="2" id="KW-1185">Reference proteome</keyword>
<dbReference type="EMBL" id="FNGP01000002">
    <property type="protein sequence ID" value="SDL43605.1"/>
    <property type="molecule type" value="Genomic_DNA"/>
</dbReference>